<dbReference type="AlphaFoldDB" id="A0AAD7CF03"/>
<gene>
    <name evidence="2" type="ORF">FB45DRAFT_185693</name>
</gene>
<keyword evidence="1" id="KW-0812">Transmembrane</keyword>
<keyword evidence="1" id="KW-0472">Membrane</keyword>
<protein>
    <recommendedName>
        <fullName evidence="4">Transmembrane protein</fullName>
    </recommendedName>
</protein>
<evidence type="ECO:0000256" key="1">
    <source>
        <dbReference type="SAM" id="Phobius"/>
    </source>
</evidence>
<keyword evidence="3" id="KW-1185">Reference proteome</keyword>
<accession>A0AAD7CF03</accession>
<keyword evidence="1" id="KW-1133">Transmembrane helix</keyword>
<evidence type="ECO:0008006" key="4">
    <source>
        <dbReference type="Google" id="ProtNLM"/>
    </source>
</evidence>
<dbReference type="Pfam" id="PF14494">
    <property type="entry name" value="DUF4436"/>
    <property type="match status" value="1"/>
</dbReference>
<dbReference type="InterPro" id="IPR027948">
    <property type="entry name" value="DUF4436"/>
</dbReference>
<dbReference type="Proteomes" id="UP001221142">
    <property type="component" value="Unassembled WGS sequence"/>
</dbReference>
<organism evidence="2 3">
    <name type="scientific">Roridomyces roridus</name>
    <dbReference type="NCBI Taxonomy" id="1738132"/>
    <lineage>
        <taxon>Eukaryota</taxon>
        <taxon>Fungi</taxon>
        <taxon>Dikarya</taxon>
        <taxon>Basidiomycota</taxon>
        <taxon>Agaricomycotina</taxon>
        <taxon>Agaricomycetes</taxon>
        <taxon>Agaricomycetidae</taxon>
        <taxon>Agaricales</taxon>
        <taxon>Marasmiineae</taxon>
        <taxon>Mycenaceae</taxon>
        <taxon>Roridomyces</taxon>
    </lineage>
</organism>
<name>A0AAD7CF03_9AGAR</name>
<evidence type="ECO:0000313" key="3">
    <source>
        <dbReference type="Proteomes" id="UP001221142"/>
    </source>
</evidence>
<dbReference type="EMBL" id="JARKIF010000002">
    <property type="protein sequence ID" value="KAJ7646988.1"/>
    <property type="molecule type" value="Genomic_DNA"/>
</dbReference>
<comment type="caution">
    <text evidence="2">The sequence shown here is derived from an EMBL/GenBank/DDBJ whole genome shotgun (WGS) entry which is preliminary data.</text>
</comment>
<reference evidence="2" key="1">
    <citation type="submission" date="2023-03" db="EMBL/GenBank/DDBJ databases">
        <title>Massive genome expansion in bonnet fungi (Mycena s.s.) driven by repeated elements and novel gene families across ecological guilds.</title>
        <authorList>
            <consortium name="Lawrence Berkeley National Laboratory"/>
            <person name="Harder C.B."/>
            <person name="Miyauchi S."/>
            <person name="Viragh M."/>
            <person name="Kuo A."/>
            <person name="Thoen E."/>
            <person name="Andreopoulos B."/>
            <person name="Lu D."/>
            <person name="Skrede I."/>
            <person name="Drula E."/>
            <person name="Henrissat B."/>
            <person name="Morin E."/>
            <person name="Kohler A."/>
            <person name="Barry K."/>
            <person name="LaButti K."/>
            <person name="Morin E."/>
            <person name="Salamov A."/>
            <person name="Lipzen A."/>
            <person name="Mereny Z."/>
            <person name="Hegedus B."/>
            <person name="Baldrian P."/>
            <person name="Stursova M."/>
            <person name="Weitz H."/>
            <person name="Taylor A."/>
            <person name="Grigoriev I.V."/>
            <person name="Nagy L.G."/>
            <person name="Martin F."/>
            <person name="Kauserud H."/>
        </authorList>
    </citation>
    <scope>NUCLEOTIDE SEQUENCE</scope>
    <source>
        <strain evidence="2">9284</strain>
    </source>
</reference>
<feature type="transmembrane region" description="Helical" evidence="1">
    <location>
        <begin position="259"/>
        <end position="280"/>
    </location>
</feature>
<evidence type="ECO:0000313" key="2">
    <source>
        <dbReference type="EMBL" id="KAJ7646988.1"/>
    </source>
</evidence>
<proteinExistence type="predicted"/>
<feature type="transmembrane region" description="Helical" evidence="1">
    <location>
        <begin position="192"/>
        <end position="218"/>
    </location>
</feature>
<sequence>MFQITFLTNVIAVDLDQVTLSLLWTPLDYGRCNNKSCSAAAGDIVEIFLDPTLAPGPTPTNTSNTNPGDPVFLLDVVAFCNFEATPPLYYEDLPLFQSDMRLMPWIINLQVPPGSTDNTVISTAINYPFDEYHALVNISARDSSMTNHTLRPRIVIGPLVPGLRVGTQKLSARSDPNYVRSITLERSFSLKIYVLLVSICTALVAVILFVISLDFWLWGKKHSNEVLVLPIATTFAFTQLRQALPAVPTTIGIRLDYDINFACFGLLAISTIFSTFAIVFGSKGDRQGWTLYRLLGRDGKPLP</sequence>